<comment type="subcellular location">
    <subcellularLocation>
        <location evidence="1 7">Cell membrane</location>
        <topology evidence="1 7">Multi-pass membrane protein</topology>
    </subcellularLocation>
</comment>
<evidence type="ECO:0000259" key="9">
    <source>
        <dbReference type="PROSITE" id="PS50928"/>
    </source>
</evidence>
<dbReference type="PANTHER" id="PTHR43227">
    <property type="entry name" value="BLL4140 PROTEIN"/>
    <property type="match status" value="1"/>
</dbReference>
<dbReference type="GO" id="GO:0055085">
    <property type="term" value="P:transmembrane transport"/>
    <property type="evidence" value="ECO:0007669"/>
    <property type="project" value="InterPro"/>
</dbReference>
<evidence type="ECO:0000256" key="2">
    <source>
        <dbReference type="ARBA" id="ARBA00022448"/>
    </source>
</evidence>
<feature type="region of interest" description="Disordered" evidence="8">
    <location>
        <begin position="1"/>
        <end position="33"/>
    </location>
</feature>
<dbReference type="PANTHER" id="PTHR43227:SF11">
    <property type="entry name" value="BLL4140 PROTEIN"/>
    <property type="match status" value="1"/>
</dbReference>
<evidence type="ECO:0000256" key="1">
    <source>
        <dbReference type="ARBA" id="ARBA00004651"/>
    </source>
</evidence>
<gene>
    <name evidence="10" type="ORF">H9786_00700</name>
</gene>
<keyword evidence="4 7" id="KW-0812">Transmembrane</keyword>
<dbReference type="Proteomes" id="UP000823823">
    <property type="component" value="Unassembled WGS sequence"/>
</dbReference>
<evidence type="ECO:0000256" key="8">
    <source>
        <dbReference type="SAM" id="MobiDB-lite"/>
    </source>
</evidence>
<evidence type="ECO:0000256" key="7">
    <source>
        <dbReference type="RuleBase" id="RU363032"/>
    </source>
</evidence>
<reference evidence="10" key="2">
    <citation type="submission" date="2021-04" db="EMBL/GenBank/DDBJ databases">
        <authorList>
            <person name="Gilroy R."/>
        </authorList>
    </citation>
    <scope>NUCLEOTIDE SEQUENCE</scope>
    <source>
        <strain evidence="10">ChiHjej13B12-24818</strain>
    </source>
</reference>
<feature type="transmembrane region" description="Helical" evidence="7">
    <location>
        <begin position="202"/>
        <end position="221"/>
    </location>
</feature>
<dbReference type="AlphaFoldDB" id="A0A9D2LAR1"/>
<sequence length="332" mass="36641">MTTDTARIPRSRRPAPAPSSKGAPPSRRRRVSFSKRLRRDRSLIIMTLPMVALLLVFAYVPILGNVIAFQDYSPFIGIRDSPWAGMRQFERVMTDPTFWNAVKNTLVITAFQLVFYFPIPIALAILLNSILSEKVRTVIQSIVYLPHFFSWVVVVSVFHQILGGAGLLSQFTREFGLGAVDVMTNPDTFLFLITSQVVWKDAGWGIIVFLAALNAIDPALYESAAMDGAGKWRRIWHITLPGMRAVIVLLLILNLGNALTVGFEQLILQRDAVGAGRAEVLDTFVYYTGVQNGDWSYAAAAGLLKGVVSMILVLGANKLAHLFGEAGVYQKA</sequence>
<keyword evidence="6 7" id="KW-0472">Membrane</keyword>
<dbReference type="Pfam" id="PF00528">
    <property type="entry name" value="BPD_transp_1"/>
    <property type="match status" value="1"/>
</dbReference>
<dbReference type="EMBL" id="DWZH01000007">
    <property type="protein sequence ID" value="HJB09041.1"/>
    <property type="molecule type" value="Genomic_DNA"/>
</dbReference>
<proteinExistence type="inferred from homology"/>
<keyword evidence="2 7" id="KW-0813">Transport</keyword>
<dbReference type="InterPro" id="IPR000515">
    <property type="entry name" value="MetI-like"/>
</dbReference>
<feature type="domain" description="ABC transmembrane type-1" evidence="9">
    <location>
        <begin position="102"/>
        <end position="316"/>
    </location>
</feature>
<feature type="transmembrane region" description="Helical" evidence="7">
    <location>
        <begin position="43"/>
        <end position="62"/>
    </location>
</feature>
<evidence type="ECO:0000256" key="3">
    <source>
        <dbReference type="ARBA" id="ARBA00022475"/>
    </source>
</evidence>
<comment type="caution">
    <text evidence="10">The sequence shown here is derived from an EMBL/GenBank/DDBJ whole genome shotgun (WGS) entry which is preliminary data.</text>
</comment>
<keyword evidence="5 7" id="KW-1133">Transmembrane helix</keyword>
<dbReference type="InterPro" id="IPR035906">
    <property type="entry name" value="MetI-like_sf"/>
</dbReference>
<feature type="transmembrane region" description="Helical" evidence="7">
    <location>
        <begin position="142"/>
        <end position="162"/>
    </location>
</feature>
<dbReference type="GO" id="GO:0005886">
    <property type="term" value="C:plasma membrane"/>
    <property type="evidence" value="ECO:0007669"/>
    <property type="project" value="UniProtKB-SubCell"/>
</dbReference>
<feature type="transmembrane region" description="Helical" evidence="7">
    <location>
        <begin position="242"/>
        <end position="263"/>
    </location>
</feature>
<keyword evidence="3" id="KW-1003">Cell membrane</keyword>
<reference evidence="10" key="1">
    <citation type="journal article" date="2021" name="PeerJ">
        <title>Extensive microbial diversity within the chicken gut microbiome revealed by metagenomics and culture.</title>
        <authorList>
            <person name="Gilroy R."/>
            <person name="Ravi A."/>
            <person name="Getino M."/>
            <person name="Pursley I."/>
            <person name="Horton D.L."/>
            <person name="Alikhan N.F."/>
            <person name="Baker D."/>
            <person name="Gharbi K."/>
            <person name="Hall N."/>
            <person name="Watson M."/>
            <person name="Adriaenssens E.M."/>
            <person name="Foster-Nyarko E."/>
            <person name="Jarju S."/>
            <person name="Secka A."/>
            <person name="Antonio M."/>
            <person name="Oren A."/>
            <person name="Chaudhuri R.R."/>
            <person name="La Ragione R."/>
            <person name="Hildebrand F."/>
            <person name="Pallen M.J."/>
        </authorList>
    </citation>
    <scope>NUCLEOTIDE SEQUENCE</scope>
    <source>
        <strain evidence="10">ChiHjej13B12-24818</strain>
    </source>
</reference>
<feature type="transmembrane region" description="Helical" evidence="7">
    <location>
        <begin position="106"/>
        <end position="130"/>
    </location>
</feature>
<evidence type="ECO:0000256" key="6">
    <source>
        <dbReference type="ARBA" id="ARBA00023136"/>
    </source>
</evidence>
<feature type="transmembrane region" description="Helical" evidence="7">
    <location>
        <begin position="295"/>
        <end position="314"/>
    </location>
</feature>
<dbReference type="CDD" id="cd06261">
    <property type="entry name" value="TM_PBP2"/>
    <property type="match status" value="1"/>
</dbReference>
<organism evidence="10 11">
    <name type="scientific">Candidatus Brachybacterium merdavium</name>
    <dbReference type="NCBI Taxonomy" id="2838513"/>
    <lineage>
        <taxon>Bacteria</taxon>
        <taxon>Bacillati</taxon>
        <taxon>Actinomycetota</taxon>
        <taxon>Actinomycetes</taxon>
        <taxon>Micrococcales</taxon>
        <taxon>Dermabacteraceae</taxon>
        <taxon>Brachybacterium</taxon>
    </lineage>
</organism>
<dbReference type="SUPFAM" id="SSF161098">
    <property type="entry name" value="MetI-like"/>
    <property type="match status" value="1"/>
</dbReference>
<evidence type="ECO:0000256" key="4">
    <source>
        <dbReference type="ARBA" id="ARBA00022692"/>
    </source>
</evidence>
<dbReference type="InterPro" id="IPR050809">
    <property type="entry name" value="UgpAE/MalFG_permease"/>
</dbReference>
<evidence type="ECO:0000313" key="11">
    <source>
        <dbReference type="Proteomes" id="UP000823823"/>
    </source>
</evidence>
<comment type="similarity">
    <text evidence="7">Belongs to the binding-protein-dependent transport system permease family.</text>
</comment>
<dbReference type="PROSITE" id="PS50928">
    <property type="entry name" value="ABC_TM1"/>
    <property type="match status" value="1"/>
</dbReference>
<name>A0A9D2LAR1_9MICO</name>
<protein>
    <submittedName>
        <fullName evidence="10">ABC transporter permease subunit</fullName>
    </submittedName>
</protein>
<accession>A0A9D2LAR1</accession>
<evidence type="ECO:0000256" key="5">
    <source>
        <dbReference type="ARBA" id="ARBA00022989"/>
    </source>
</evidence>
<evidence type="ECO:0000313" key="10">
    <source>
        <dbReference type="EMBL" id="HJB09041.1"/>
    </source>
</evidence>
<dbReference type="Gene3D" id="1.10.3720.10">
    <property type="entry name" value="MetI-like"/>
    <property type="match status" value="1"/>
</dbReference>